<feature type="transmembrane region" description="Helical" evidence="2">
    <location>
        <begin position="27"/>
        <end position="48"/>
    </location>
</feature>
<dbReference type="KEGG" id="dpc:A6048_01965"/>
<keyword evidence="4" id="KW-0378">Hydrolase</keyword>
<keyword evidence="2" id="KW-0812">Transmembrane</keyword>
<dbReference type="SUPFAM" id="SSF56601">
    <property type="entry name" value="beta-lactamase/transpeptidase-like"/>
    <property type="match status" value="1"/>
</dbReference>
<dbReference type="PANTHER" id="PTHR35333:SF3">
    <property type="entry name" value="BETA-LACTAMASE-TYPE TRANSPEPTIDASE FOLD CONTAINING PROTEIN"/>
    <property type="match status" value="1"/>
</dbReference>
<name>A0AAD0JNE8_9ACTN</name>
<dbReference type="PANTHER" id="PTHR35333">
    <property type="entry name" value="BETA-LACTAMASE"/>
    <property type="match status" value="1"/>
</dbReference>
<keyword evidence="2" id="KW-1133">Transmembrane helix</keyword>
<dbReference type="Proteomes" id="UP000244903">
    <property type="component" value="Chromosome"/>
</dbReference>
<dbReference type="EMBL" id="CP015453">
    <property type="protein sequence ID" value="AWH94475.1"/>
    <property type="molecule type" value="Genomic_DNA"/>
</dbReference>
<dbReference type="Gene3D" id="3.40.710.10">
    <property type="entry name" value="DD-peptidase/beta-lactamase superfamily"/>
    <property type="match status" value="1"/>
</dbReference>
<dbReference type="RefSeq" id="WP_107747998.1">
    <property type="nucleotide sequence ID" value="NZ_CP015453.1"/>
</dbReference>
<dbReference type="GO" id="GO:0030655">
    <property type="term" value="P:beta-lactam antibiotic catabolic process"/>
    <property type="evidence" value="ECO:0007669"/>
    <property type="project" value="InterPro"/>
</dbReference>
<accession>A0AAD0JNE8</accession>
<protein>
    <submittedName>
        <fullName evidence="4">Serine hydrolase</fullName>
    </submittedName>
</protein>
<evidence type="ECO:0000256" key="1">
    <source>
        <dbReference type="SAM" id="MobiDB-lite"/>
    </source>
</evidence>
<dbReference type="GO" id="GO:0008800">
    <property type="term" value="F:beta-lactamase activity"/>
    <property type="evidence" value="ECO:0007669"/>
    <property type="project" value="InterPro"/>
</dbReference>
<keyword evidence="2" id="KW-0472">Membrane</keyword>
<gene>
    <name evidence="4" type="ORF">A6048_01965</name>
</gene>
<dbReference type="InterPro" id="IPR012338">
    <property type="entry name" value="Beta-lactam/transpept-like"/>
</dbReference>
<sequence length="366" mass="38197">MARYRSDTPAARLRDAPVRARRRTRRLLHLTASGYGALCMAALLGVAVTAPGTELVRPDTASASTHPGSSELGPSEPGSSQPAASVPDGRVEDPAHGVRPVPSGWREVGPLLSGAVADAGLSGHQLAACVLAIDAPDERVVCAGDDEPRYAASVIKVAYAVAALEAWDADPAAETPYGPLDELLEQAISVSDNEAANLLYDLSVRGPEAPDTDDPIEAINDVADRVDLADEFHTGGTFRGEWTGDWSRVSARGSVGYLTELVRAADGRAPSSEALTYPAVARTVLDLMLGQERLWKLPAHLPEGSSANKTGETDTTDHDIAVINTASGRYSIAVISTAAGTYGTQDEVISGLGRDVARALGGAVRF</sequence>
<dbReference type="Pfam" id="PF13354">
    <property type="entry name" value="Beta-lactamase2"/>
    <property type="match status" value="1"/>
</dbReference>
<dbReference type="InterPro" id="IPR000871">
    <property type="entry name" value="Beta-lactam_class-A"/>
</dbReference>
<dbReference type="GO" id="GO:0046677">
    <property type="term" value="P:response to antibiotic"/>
    <property type="evidence" value="ECO:0007669"/>
    <property type="project" value="InterPro"/>
</dbReference>
<proteinExistence type="predicted"/>
<evidence type="ECO:0000313" key="4">
    <source>
        <dbReference type="EMBL" id="AWH94475.1"/>
    </source>
</evidence>
<dbReference type="InterPro" id="IPR045155">
    <property type="entry name" value="Beta-lactam_cat"/>
</dbReference>
<feature type="domain" description="Beta-lactamase class A catalytic" evidence="3">
    <location>
        <begin position="179"/>
        <end position="335"/>
    </location>
</feature>
<organism evidence="4 5">
    <name type="scientific">Dietzia psychralcaliphila</name>
    <dbReference type="NCBI Taxonomy" id="139021"/>
    <lineage>
        <taxon>Bacteria</taxon>
        <taxon>Bacillati</taxon>
        <taxon>Actinomycetota</taxon>
        <taxon>Actinomycetes</taxon>
        <taxon>Mycobacteriales</taxon>
        <taxon>Dietziaceae</taxon>
        <taxon>Dietzia</taxon>
    </lineage>
</organism>
<evidence type="ECO:0000256" key="2">
    <source>
        <dbReference type="SAM" id="Phobius"/>
    </source>
</evidence>
<evidence type="ECO:0000313" key="5">
    <source>
        <dbReference type="Proteomes" id="UP000244903"/>
    </source>
</evidence>
<feature type="compositionally biased region" description="Low complexity" evidence="1">
    <location>
        <begin position="67"/>
        <end position="80"/>
    </location>
</feature>
<feature type="region of interest" description="Disordered" evidence="1">
    <location>
        <begin position="57"/>
        <end position="104"/>
    </location>
</feature>
<dbReference type="AlphaFoldDB" id="A0AAD0JNE8"/>
<evidence type="ECO:0000259" key="3">
    <source>
        <dbReference type="Pfam" id="PF13354"/>
    </source>
</evidence>
<keyword evidence="5" id="KW-1185">Reference proteome</keyword>
<reference evidence="4 5" key="1">
    <citation type="submission" date="2016-04" db="EMBL/GenBank/DDBJ databases">
        <title>Complete genome sequence of the haloalkaliphilic hydrocarbon-degrading bacterium Dietzia psychralcaliphila ILA-1T, isolated from a drain of a fish product-processing plant.</title>
        <authorList>
            <person name="Zhao J."/>
            <person name="Hu B."/>
            <person name="Geng S."/>
            <person name="Nie Y."/>
            <person name="Tang Y."/>
        </authorList>
    </citation>
    <scope>NUCLEOTIDE SEQUENCE [LARGE SCALE GENOMIC DNA]</scope>
    <source>
        <strain evidence="4 5">ILA-1</strain>
    </source>
</reference>